<organism evidence="9 10">
    <name type="scientific">Hyalella azteca</name>
    <name type="common">Amphipod</name>
    <dbReference type="NCBI Taxonomy" id="294128"/>
    <lineage>
        <taxon>Eukaryota</taxon>
        <taxon>Metazoa</taxon>
        <taxon>Ecdysozoa</taxon>
        <taxon>Arthropoda</taxon>
        <taxon>Crustacea</taxon>
        <taxon>Multicrustacea</taxon>
        <taxon>Malacostraca</taxon>
        <taxon>Eumalacostraca</taxon>
        <taxon>Peracarida</taxon>
        <taxon>Amphipoda</taxon>
        <taxon>Senticaudata</taxon>
        <taxon>Talitrida</taxon>
        <taxon>Talitroidea</taxon>
        <taxon>Hyalellidae</taxon>
        <taxon>Hyalella</taxon>
    </lineage>
</organism>
<gene>
    <name evidence="10" type="primary">LOC108670872</name>
</gene>
<dbReference type="PANTHER" id="PTHR12372">
    <property type="entry name" value="PECANEX"/>
    <property type="match status" value="1"/>
</dbReference>
<dbReference type="OrthoDB" id="5979286at2759"/>
<feature type="region of interest" description="Disordered" evidence="7">
    <location>
        <begin position="872"/>
        <end position="939"/>
    </location>
</feature>
<feature type="compositionally biased region" description="Polar residues" evidence="7">
    <location>
        <begin position="1299"/>
        <end position="1324"/>
    </location>
</feature>
<feature type="compositionally biased region" description="Basic residues" evidence="7">
    <location>
        <begin position="1142"/>
        <end position="1153"/>
    </location>
</feature>
<comment type="similarity">
    <text evidence="2 6">Belongs to the pecanex family.</text>
</comment>
<name>A0A979FG44_HYAAZ</name>
<feature type="transmembrane region" description="Helical" evidence="6">
    <location>
        <begin position="483"/>
        <end position="506"/>
    </location>
</feature>
<feature type="transmembrane region" description="Helical" evidence="6">
    <location>
        <begin position="306"/>
        <end position="328"/>
    </location>
</feature>
<feature type="compositionally biased region" description="Polar residues" evidence="7">
    <location>
        <begin position="872"/>
        <end position="887"/>
    </location>
</feature>
<evidence type="ECO:0000256" key="2">
    <source>
        <dbReference type="ARBA" id="ARBA00010170"/>
    </source>
</evidence>
<feature type="transmembrane region" description="Helical" evidence="6">
    <location>
        <begin position="538"/>
        <end position="557"/>
    </location>
</feature>
<evidence type="ECO:0000256" key="1">
    <source>
        <dbReference type="ARBA" id="ARBA00004141"/>
    </source>
</evidence>
<dbReference type="Proteomes" id="UP000694843">
    <property type="component" value="Unplaced"/>
</dbReference>
<feature type="transmembrane region" description="Helical" evidence="6">
    <location>
        <begin position="612"/>
        <end position="637"/>
    </location>
</feature>
<feature type="compositionally biased region" description="Low complexity" evidence="7">
    <location>
        <begin position="916"/>
        <end position="925"/>
    </location>
</feature>
<feature type="transmembrane region" description="Helical" evidence="6">
    <location>
        <begin position="428"/>
        <end position="448"/>
    </location>
</feature>
<dbReference type="OMA" id="TICIEHE"/>
<dbReference type="InterPro" id="IPR039797">
    <property type="entry name" value="Pecanex"/>
</dbReference>
<accession>A0A979FG44</accession>
<evidence type="ECO:0000259" key="8">
    <source>
        <dbReference type="Pfam" id="PF05041"/>
    </source>
</evidence>
<feature type="region of interest" description="Disordered" evidence="7">
    <location>
        <begin position="1299"/>
        <end position="1336"/>
    </location>
</feature>
<feature type="region of interest" description="Disordered" evidence="7">
    <location>
        <begin position="1125"/>
        <end position="1185"/>
    </location>
</feature>
<feature type="transmembrane region" description="Helical" evidence="6">
    <location>
        <begin position="563"/>
        <end position="583"/>
    </location>
</feature>
<dbReference type="RefSeq" id="XP_047735688.1">
    <property type="nucleotide sequence ID" value="XM_047879732.1"/>
</dbReference>
<feature type="transmembrane region" description="Helical" evidence="6">
    <location>
        <begin position="176"/>
        <end position="198"/>
    </location>
</feature>
<feature type="domain" description="Pecanex C-terminal" evidence="8">
    <location>
        <begin position="1406"/>
        <end position="1504"/>
    </location>
</feature>
<feature type="transmembrane region" description="Helical" evidence="6">
    <location>
        <begin position="244"/>
        <end position="265"/>
    </location>
</feature>
<dbReference type="PANTHER" id="PTHR12372:SF6">
    <property type="entry name" value="PECANEX-LIKE PROTEIN 4"/>
    <property type="match status" value="1"/>
</dbReference>
<feature type="compositionally biased region" description="Basic and acidic residues" evidence="7">
    <location>
        <begin position="1125"/>
        <end position="1141"/>
    </location>
</feature>
<dbReference type="InterPro" id="IPR007735">
    <property type="entry name" value="Pecanex_C"/>
</dbReference>
<feature type="compositionally biased region" description="Basic and acidic residues" evidence="7">
    <location>
        <begin position="896"/>
        <end position="915"/>
    </location>
</feature>
<evidence type="ECO:0000256" key="7">
    <source>
        <dbReference type="SAM" id="MobiDB-lite"/>
    </source>
</evidence>
<feature type="transmembrane region" description="Helical" evidence="6">
    <location>
        <begin position="37"/>
        <end position="59"/>
    </location>
</feature>
<feature type="transmembrane region" description="Helical" evidence="6">
    <location>
        <begin position="140"/>
        <end position="164"/>
    </location>
</feature>
<dbReference type="GO" id="GO:0016020">
    <property type="term" value="C:membrane"/>
    <property type="evidence" value="ECO:0007669"/>
    <property type="project" value="UniProtKB-SubCell"/>
</dbReference>
<sequence>MEAPLVNEYKQPFIWRRLLQTFLGGLRLSMPGIVPHYAYLLQGVLFVPLGLGLTVFLALEDCCSLPTFAATLGCGAWTFLYCLLLMFISYILQSQQEVLSPSDQDAALHLSAAFDEEMTVFDGVLGPSTWRFIAPGKGSAVVSVLHCLMAAVTSAAMVSFLSIASTASLLQVSWTGSVALAALGVWSTNLALWGLVSAPPPEPAVFGPLLPYQLAAFSRPSHLLLAALLHLLHSFWPGLSWLRVLNFAVHVLVALLGLLWCSAALPPVDALVLWLLEQWHVLALGCSPCASNARLYVQCAVSTTSLLLLAALPSYPLLLCAAALRGAILGLDYEWLVMQGVSANCRSSVGLAQSSQQVSPRPSQRLPVVSLRREVAVSAVLVTTVLITSLAVLLPHRLWLGSPDYCSPDAAAEYSLLHDDVTLATPPVFASMSLFCVGVACLLLWLVWCTASTAQQVWCCGGLIRNVVAATPVMFCHDSYKAIICQACSVGGPVLLLVCTLLWVGADQCSMPWHFSISWLLQFIPLARVFTQIWTSRWLAFAASSVFFVLELTQALTRQLLPGYLTLSVAARITLCSIALLWLRRVLQHCFAVLLITYTSVVDKKQRRPISVVLAAINIAAMPALCLLVVTCAVLNAPLLPVFTLPLFLLGYPRPERFWPYSVGHSVSAAPDAAYYAQLTPYLLSLLVSCHHSGALGFLDAGDQLLLRFEDRLVWIQVLEIGFGHVYFSVKGLELQETSCHTVEASKVDSIFSRSFDAEMVENAATSQRFLNPNALHCLTPLFQVPLLAYSDTQNVLTGVIDSNDFLSVVNDYFTKCLLFELLDYVINVQQAGVGEKSISACRTYSSKSRRSISSASYDVLTSLPKLNAALSPNTSEALPETSSANSPDADISAEDNGRRSKDSRSESKEDKDSRSLQSGRGSRLAWANKSKPNSTIDPRLDWEQDIFDLSSDRLILNPDGLLTKVSGRMPTLSKQGSRLSLHRDFNPIAGKSQNFVLTPPNASPVSHGAMSLKTSTTTNQVRQKHKMAFDSPQGLASPAAGNDPSNMTVTSVRVLPRSQQEIKERKVPISGPAVAYGPPALWLLDLPCKNDTIDDMQVFFPLSWFKFLLGHFLRLRFKADREQRKESSQIKLASKSELKNGKKSRKSSKKKLPGSSGGKHSAAHEKYGSNVENNSSETPEDLISPAEHRTLQKILDDESLEEAYRAVAAVCSVVLCAHDSSRPPSPHQVYCTFRGAIPASPALSWLTQRPRLRALTNKAYRMAVKVSLDHVLIGLNSSSWPDLLEALSEYHTAWFFGSDQTDQPPTQRRSPTDANTNSPSGVPSTRPGAADGASRSGAASVNIAFRDSGHPGISGSSAVRRISSDALHTTDDNVDVAPRRATVAAMPPERGHEVAKELEPNEPQSWVQAIHKETPHLFTIGYNDVKRVYTSRLASLRPQEASLGRLSKSAVTAVWSALSPELLYLTNDDDERYSIQAHASLLRNLTVQAADPPLGYPVYSSPAVRVGISSLRRDRPAADAASPP</sequence>
<keyword evidence="9" id="KW-1185">Reference proteome</keyword>
<evidence type="ECO:0000256" key="5">
    <source>
        <dbReference type="ARBA" id="ARBA00023136"/>
    </source>
</evidence>
<evidence type="ECO:0000313" key="10">
    <source>
        <dbReference type="RefSeq" id="XP_047735688.1"/>
    </source>
</evidence>
<evidence type="ECO:0000256" key="4">
    <source>
        <dbReference type="ARBA" id="ARBA00022989"/>
    </source>
</evidence>
<reference evidence="10" key="1">
    <citation type="submission" date="2025-08" db="UniProtKB">
        <authorList>
            <consortium name="RefSeq"/>
        </authorList>
    </citation>
    <scope>IDENTIFICATION</scope>
    <source>
        <tissue evidence="10">Whole organism</tissue>
    </source>
</reference>
<feature type="transmembrane region" description="Helical" evidence="6">
    <location>
        <begin position="512"/>
        <end position="531"/>
    </location>
</feature>
<evidence type="ECO:0000256" key="3">
    <source>
        <dbReference type="ARBA" id="ARBA00022692"/>
    </source>
</evidence>
<protein>
    <recommendedName>
        <fullName evidence="6">Pecanex-like protein</fullName>
    </recommendedName>
</protein>
<comment type="subcellular location">
    <subcellularLocation>
        <location evidence="1 6">Membrane</location>
        <topology evidence="1 6">Multi-pass membrane protein</topology>
    </subcellularLocation>
</comment>
<dbReference type="Pfam" id="PF05041">
    <property type="entry name" value="Pecanex_C"/>
    <property type="match status" value="1"/>
</dbReference>
<keyword evidence="5 6" id="KW-0472">Membrane</keyword>
<keyword evidence="4 6" id="KW-1133">Transmembrane helix</keyword>
<proteinExistence type="inferred from homology"/>
<dbReference type="KEGG" id="hazt:108670872"/>
<feature type="transmembrane region" description="Helical" evidence="6">
    <location>
        <begin position="375"/>
        <end position="394"/>
    </location>
</feature>
<evidence type="ECO:0000313" key="9">
    <source>
        <dbReference type="Proteomes" id="UP000694843"/>
    </source>
</evidence>
<keyword evidence="3 6" id="KW-0812">Transmembrane</keyword>
<dbReference type="GeneID" id="108670872"/>
<evidence type="ECO:0000256" key="6">
    <source>
        <dbReference type="RuleBase" id="RU367089"/>
    </source>
</evidence>
<feature type="transmembrane region" description="Helical" evidence="6">
    <location>
        <begin position="71"/>
        <end position="92"/>
    </location>
</feature>